<dbReference type="Gene3D" id="3.40.50.720">
    <property type="entry name" value="NAD(P)-binding Rossmann-like Domain"/>
    <property type="match status" value="1"/>
</dbReference>
<dbReference type="Proteomes" id="UP000654913">
    <property type="component" value="Chromosome 2"/>
</dbReference>
<dbReference type="AlphaFoldDB" id="A0A7R7XF06"/>
<dbReference type="PANTHER" id="PTHR43976:SF16">
    <property type="entry name" value="SHORT-CHAIN DEHYDROGENASE_REDUCTASE FAMILY PROTEIN"/>
    <property type="match status" value="1"/>
</dbReference>
<dbReference type="PRINTS" id="PR00080">
    <property type="entry name" value="SDRFAMILY"/>
</dbReference>
<dbReference type="PRINTS" id="PR00081">
    <property type="entry name" value="GDHRDH"/>
</dbReference>
<proteinExistence type="inferred from homology"/>
<reference evidence="5" key="1">
    <citation type="submission" date="2021-01" db="EMBL/GenBank/DDBJ databases">
        <authorList>
            <consortium name="Aspergillus puulaauensis MK2 genome sequencing consortium"/>
            <person name="Kazuki M."/>
            <person name="Futagami T."/>
        </authorList>
    </citation>
    <scope>NUCLEOTIDE SEQUENCE</scope>
    <source>
        <strain evidence="5">MK2</strain>
    </source>
</reference>
<gene>
    <name evidence="5" type="ORF">APUU_20567A</name>
</gene>
<evidence type="ECO:0000256" key="1">
    <source>
        <dbReference type="ARBA" id="ARBA00006484"/>
    </source>
</evidence>
<name>A0A7R7XF06_9EURO</name>
<reference evidence="5" key="2">
    <citation type="submission" date="2021-02" db="EMBL/GenBank/DDBJ databases">
        <title>Aspergillus puulaauensis MK2 genome sequence.</title>
        <authorList>
            <person name="Futagami T."/>
            <person name="Mori K."/>
            <person name="Kadooka C."/>
            <person name="Tanaka T."/>
        </authorList>
    </citation>
    <scope>NUCLEOTIDE SEQUENCE</scope>
    <source>
        <strain evidence="5">MK2</strain>
    </source>
</reference>
<sequence length="289" mass="30932">MAASPKTWLITGASSGLGKSLALAALEAGYKVIGATRDVDKAEKACPEFSAKGGIWVGIDPAGKDSFEKFASCSREHNVDVLVNNAAYAFIGGVEDTSEDDIRDQMEVNFYGPLRAVRACLPVMHERGSGQVILISSGAGFIARPGRGTYSSSKFAIEAIHESLSYEVKTLGIKVLIVEPGAFRTPFASRVLTPAHLEKGFSEGYNGTALEQTLTLHRNWTTSTPDFVRGDPDKAARAIIQATGTGYDYLRLPLGKDCVAALEDKIGQLRNDLEATREIATATDIDSVE</sequence>
<dbReference type="InterPro" id="IPR051911">
    <property type="entry name" value="SDR_oxidoreductase"/>
</dbReference>
<protein>
    <submittedName>
        <fullName evidence="5">Uncharacterized protein</fullName>
    </submittedName>
</protein>
<evidence type="ECO:0000256" key="2">
    <source>
        <dbReference type="ARBA" id="ARBA00022857"/>
    </source>
</evidence>
<dbReference type="Pfam" id="PF00106">
    <property type="entry name" value="adh_short"/>
    <property type="match status" value="1"/>
</dbReference>
<dbReference type="InterPro" id="IPR036291">
    <property type="entry name" value="NAD(P)-bd_dom_sf"/>
</dbReference>
<evidence type="ECO:0000313" key="6">
    <source>
        <dbReference type="Proteomes" id="UP000654913"/>
    </source>
</evidence>
<organism evidence="5 6">
    <name type="scientific">Aspergillus puulaauensis</name>
    <dbReference type="NCBI Taxonomy" id="1220207"/>
    <lineage>
        <taxon>Eukaryota</taxon>
        <taxon>Fungi</taxon>
        <taxon>Dikarya</taxon>
        <taxon>Ascomycota</taxon>
        <taxon>Pezizomycotina</taxon>
        <taxon>Eurotiomycetes</taxon>
        <taxon>Eurotiomycetidae</taxon>
        <taxon>Eurotiales</taxon>
        <taxon>Aspergillaceae</taxon>
        <taxon>Aspergillus</taxon>
    </lineage>
</organism>
<dbReference type="EMBL" id="AP024444">
    <property type="protein sequence ID" value="BCS20135.1"/>
    <property type="molecule type" value="Genomic_DNA"/>
</dbReference>
<dbReference type="InterPro" id="IPR020904">
    <property type="entry name" value="Sc_DH/Rdtase_CS"/>
</dbReference>
<dbReference type="GO" id="GO:0044550">
    <property type="term" value="P:secondary metabolite biosynthetic process"/>
    <property type="evidence" value="ECO:0007669"/>
    <property type="project" value="UniProtKB-ARBA"/>
</dbReference>
<dbReference type="OrthoDB" id="1274115at2759"/>
<keyword evidence="3" id="KW-0560">Oxidoreductase</keyword>
<comment type="similarity">
    <text evidence="1 4">Belongs to the short-chain dehydrogenases/reductases (SDR) family.</text>
</comment>
<evidence type="ECO:0000313" key="5">
    <source>
        <dbReference type="EMBL" id="BCS20135.1"/>
    </source>
</evidence>
<keyword evidence="6" id="KW-1185">Reference proteome</keyword>
<dbReference type="RefSeq" id="XP_041552329.1">
    <property type="nucleotide sequence ID" value="XM_041699222.1"/>
</dbReference>
<dbReference type="InterPro" id="IPR002347">
    <property type="entry name" value="SDR_fam"/>
</dbReference>
<dbReference type="SUPFAM" id="SSF51735">
    <property type="entry name" value="NAD(P)-binding Rossmann-fold domains"/>
    <property type="match status" value="1"/>
</dbReference>
<dbReference type="KEGG" id="apuu:APUU_20567A"/>
<dbReference type="PROSITE" id="PS00061">
    <property type="entry name" value="ADH_SHORT"/>
    <property type="match status" value="1"/>
</dbReference>
<accession>A0A7R7XF06</accession>
<dbReference type="CDD" id="cd05374">
    <property type="entry name" value="17beta-HSD-like_SDR_c"/>
    <property type="match status" value="1"/>
</dbReference>
<keyword evidence="2" id="KW-0521">NADP</keyword>
<evidence type="ECO:0000256" key="4">
    <source>
        <dbReference type="RuleBase" id="RU000363"/>
    </source>
</evidence>
<dbReference type="GeneID" id="64970140"/>
<evidence type="ECO:0000256" key="3">
    <source>
        <dbReference type="ARBA" id="ARBA00023002"/>
    </source>
</evidence>
<dbReference type="GO" id="GO:0016491">
    <property type="term" value="F:oxidoreductase activity"/>
    <property type="evidence" value="ECO:0007669"/>
    <property type="project" value="UniProtKB-KW"/>
</dbReference>
<dbReference type="PANTHER" id="PTHR43976">
    <property type="entry name" value="SHORT CHAIN DEHYDROGENASE"/>
    <property type="match status" value="1"/>
</dbReference>